<protein>
    <submittedName>
        <fullName evidence="8">Olfactomedin-like domain-containing protein</fullName>
    </submittedName>
</protein>
<dbReference type="InterPro" id="IPR008160">
    <property type="entry name" value="Collagen"/>
</dbReference>
<accession>A0A914HLM7</accession>
<dbReference type="InterPro" id="IPR050605">
    <property type="entry name" value="Olfactomedin-like_domain"/>
</dbReference>
<evidence type="ECO:0000256" key="3">
    <source>
        <dbReference type="ARBA" id="ARBA00022737"/>
    </source>
</evidence>
<name>A0A914HLM7_GLORO</name>
<feature type="domain" description="Olfactomedin-like" evidence="6">
    <location>
        <begin position="304"/>
        <end position="573"/>
    </location>
</feature>
<dbReference type="AlphaFoldDB" id="A0A914HLM7"/>
<keyword evidence="2" id="KW-0964">Secreted</keyword>
<organism evidence="7 8">
    <name type="scientific">Globodera rostochiensis</name>
    <name type="common">Golden nematode worm</name>
    <name type="synonym">Heterodera rostochiensis</name>
    <dbReference type="NCBI Taxonomy" id="31243"/>
    <lineage>
        <taxon>Eukaryota</taxon>
        <taxon>Metazoa</taxon>
        <taxon>Ecdysozoa</taxon>
        <taxon>Nematoda</taxon>
        <taxon>Chromadorea</taxon>
        <taxon>Rhabditida</taxon>
        <taxon>Tylenchina</taxon>
        <taxon>Tylenchomorpha</taxon>
        <taxon>Tylenchoidea</taxon>
        <taxon>Heteroderidae</taxon>
        <taxon>Heteroderinae</taxon>
        <taxon>Globodera</taxon>
    </lineage>
</organism>
<feature type="region of interest" description="Disordered" evidence="5">
    <location>
        <begin position="45"/>
        <end position="68"/>
    </location>
</feature>
<dbReference type="PANTHER" id="PTHR23192">
    <property type="entry name" value="OLFACTOMEDIN-RELATED"/>
    <property type="match status" value="1"/>
</dbReference>
<evidence type="ECO:0000313" key="8">
    <source>
        <dbReference type="WBParaSite" id="Gr19_v10_g2487.t1"/>
    </source>
</evidence>
<feature type="region of interest" description="Disordered" evidence="5">
    <location>
        <begin position="219"/>
        <end position="299"/>
    </location>
</feature>
<dbReference type="Pfam" id="PF01391">
    <property type="entry name" value="Collagen"/>
    <property type="match status" value="1"/>
</dbReference>
<dbReference type="InterPro" id="IPR003112">
    <property type="entry name" value="Olfac-like_dom"/>
</dbReference>
<keyword evidence="3" id="KW-0677">Repeat</keyword>
<dbReference type="SMART" id="SM00284">
    <property type="entry name" value="OLF"/>
    <property type="match status" value="1"/>
</dbReference>
<comment type="caution">
    <text evidence="4">Lacks conserved residue(s) required for the propagation of feature annotation.</text>
</comment>
<dbReference type="PROSITE" id="PS51132">
    <property type="entry name" value="OLF"/>
    <property type="match status" value="1"/>
</dbReference>
<dbReference type="Pfam" id="PF02191">
    <property type="entry name" value="OLF"/>
    <property type="match status" value="1"/>
</dbReference>
<dbReference type="Proteomes" id="UP000887572">
    <property type="component" value="Unplaced"/>
</dbReference>
<evidence type="ECO:0000256" key="2">
    <source>
        <dbReference type="ARBA" id="ARBA00022525"/>
    </source>
</evidence>
<feature type="compositionally biased region" description="Pro residues" evidence="5">
    <location>
        <begin position="261"/>
        <end position="272"/>
    </location>
</feature>
<dbReference type="GO" id="GO:0005615">
    <property type="term" value="C:extracellular space"/>
    <property type="evidence" value="ECO:0007669"/>
    <property type="project" value="TreeGrafter"/>
</dbReference>
<dbReference type="GO" id="GO:0007165">
    <property type="term" value="P:signal transduction"/>
    <property type="evidence" value="ECO:0007669"/>
    <property type="project" value="TreeGrafter"/>
</dbReference>
<dbReference type="WBParaSite" id="Gr19_v10_g2487.t1">
    <property type="protein sequence ID" value="Gr19_v10_g2487.t1"/>
    <property type="gene ID" value="Gr19_v10_g2487"/>
</dbReference>
<proteinExistence type="predicted"/>
<evidence type="ECO:0000259" key="6">
    <source>
        <dbReference type="PROSITE" id="PS51132"/>
    </source>
</evidence>
<comment type="subcellular location">
    <subcellularLocation>
        <location evidence="1">Secreted</location>
    </subcellularLocation>
</comment>
<evidence type="ECO:0000256" key="5">
    <source>
        <dbReference type="SAM" id="MobiDB-lite"/>
    </source>
</evidence>
<keyword evidence="7" id="KW-1185">Reference proteome</keyword>
<sequence>MLSHLERTLIIQNLERFIAIEINKTFVYLFWLLECELEAKRTAAAHGPRAKREVPPLEQPKSAAKSTRQIDNANKWTVLVGHDTIIPKQVFELSCQRVHRYCAEKGQKLRGFRGPPGAKGFLGPVGHPGRRGPLGRMGPVGPVGDIGTEGPPGSDGRCNCSLPDLYVQRVPVPGPPIPVEKLVPVPVVVLKEVEVTKLVPFEPTPPGFAPPLGWVPGMAMPDQSKTRLLPPPAHPTSPSQFRHWWSRPWRRRSTTTTTTTPPSPTPPPPPPTHSTDISSNVTMHGPTSPKPYAGPPILGENQRECRLNAVGIPVLHAESQYGLTGSWVRDSMPRADQWAEKRWVTDGEASPVLYEYANERELMNKKQNIKYYVDFLASGTGSAVHNGSYFYHRHGSNVLIRYDLETNNQTQSDALGPIASLDCPWKPDQTFTACNESVRHPWLYNRTHNYVDFAFDENGGWVLYMRPESPRLVISKIEEDFYIVNTWELDVNGTDLADAFVMCGVIYGLESGTERDTYISYAFDLYRNESIFIDVPWYNPYRGLTQLSYNPVDSRLYFFDNGKLLSVNVRMEEPEYYDEQSELLLGSG</sequence>
<evidence type="ECO:0000313" key="7">
    <source>
        <dbReference type="Proteomes" id="UP000887572"/>
    </source>
</evidence>
<reference evidence="8" key="1">
    <citation type="submission" date="2022-11" db="UniProtKB">
        <authorList>
            <consortium name="WormBaseParasite"/>
        </authorList>
    </citation>
    <scope>IDENTIFICATION</scope>
</reference>
<evidence type="ECO:0000256" key="1">
    <source>
        <dbReference type="ARBA" id="ARBA00004613"/>
    </source>
</evidence>
<evidence type="ECO:0000256" key="4">
    <source>
        <dbReference type="PROSITE-ProRule" id="PRU00446"/>
    </source>
</evidence>
<feature type="compositionally biased region" description="Basic residues" evidence="5">
    <location>
        <begin position="244"/>
        <end position="253"/>
    </location>
</feature>
<dbReference type="PANTHER" id="PTHR23192:SF83">
    <property type="entry name" value="OLFACTOMEDIN-LIKE DOMAIN-CONTAINING PROTEIN"/>
    <property type="match status" value="1"/>
</dbReference>